<dbReference type="Proteomes" id="UP000636891">
    <property type="component" value="Unassembled WGS sequence"/>
</dbReference>
<organism evidence="2 3">
    <name type="scientific">Alistipes hominis</name>
    <dbReference type="NCBI Taxonomy" id="2763015"/>
    <lineage>
        <taxon>Bacteria</taxon>
        <taxon>Pseudomonadati</taxon>
        <taxon>Bacteroidota</taxon>
        <taxon>Bacteroidia</taxon>
        <taxon>Bacteroidales</taxon>
        <taxon>Rikenellaceae</taxon>
        <taxon>Alistipes</taxon>
    </lineage>
</organism>
<evidence type="ECO:0000259" key="1">
    <source>
        <dbReference type="Pfam" id="PF01863"/>
    </source>
</evidence>
<keyword evidence="3" id="KW-1185">Reference proteome</keyword>
<dbReference type="RefSeq" id="WP_118656276.1">
    <property type="nucleotide sequence ID" value="NZ_JACOOK010000001.1"/>
</dbReference>
<gene>
    <name evidence="2" type="ORF">H8S08_01620</name>
</gene>
<dbReference type="InterPro" id="IPR053136">
    <property type="entry name" value="UTP_pyrophosphatase-like"/>
</dbReference>
<evidence type="ECO:0000313" key="3">
    <source>
        <dbReference type="Proteomes" id="UP000636891"/>
    </source>
</evidence>
<dbReference type="EMBL" id="JACOOK010000001">
    <property type="protein sequence ID" value="MBC5615719.1"/>
    <property type="molecule type" value="Genomic_DNA"/>
</dbReference>
<dbReference type="PANTHER" id="PTHR30399:SF1">
    <property type="entry name" value="UTP PYROPHOSPHATASE"/>
    <property type="match status" value="1"/>
</dbReference>
<dbReference type="InterPro" id="IPR002725">
    <property type="entry name" value="YgjP-like_metallopeptidase"/>
</dbReference>
<name>A0ABR7CJ83_9BACT</name>
<sequence length="235" mass="27043">MAEYHHPSLGAITVVRSSRLRRLGISIRATGEIRLSIPSGVSDRQAIQFLNEKEQWAVRTRERLARRYPHETIELPYATRSHVLQLNPCPCLSPSARIGNGIIRVSYPAALRYDAPEVQRIIQQGIEEAWRIEAKAYLPQRVDALCKTFGFRCGTVTIRNTRSRWGSCSSENNLSLSIHLMKLPDHLIDYVIVHELCHTLHKNHGAEFHQLLDRLTGGKHPQLRQELKNYTTRWR</sequence>
<feature type="domain" description="YgjP-like metallopeptidase" evidence="1">
    <location>
        <begin position="21"/>
        <end position="229"/>
    </location>
</feature>
<accession>A0ABR7CJ83</accession>
<dbReference type="PANTHER" id="PTHR30399">
    <property type="entry name" value="UNCHARACTERIZED PROTEIN YGJP"/>
    <property type="match status" value="1"/>
</dbReference>
<evidence type="ECO:0000313" key="2">
    <source>
        <dbReference type="EMBL" id="MBC5615719.1"/>
    </source>
</evidence>
<comment type="caution">
    <text evidence="2">The sequence shown here is derived from an EMBL/GenBank/DDBJ whole genome shotgun (WGS) entry which is preliminary data.</text>
</comment>
<dbReference type="Gene3D" id="3.30.2010.10">
    <property type="entry name" value="Metalloproteases ('zincins'), catalytic domain"/>
    <property type="match status" value="1"/>
</dbReference>
<reference evidence="2 3" key="1">
    <citation type="submission" date="2020-08" db="EMBL/GenBank/DDBJ databases">
        <title>Genome public.</title>
        <authorList>
            <person name="Liu C."/>
            <person name="Sun Q."/>
        </authorList>
    </citation>
    <scope>NUCLEOTIDE SEQUENCE [LARGE SCALE GENOMIC DNA]</scope>
    <source>
        <strain evidence="2 3">New-7</strain>
    </source>
</reference>
<protein>
    <submittedName>
        <fullName evidence="2">M48 family metallopeptidase</fullName>
    </submittedName>
</protein>
<proteinExistence type="predicted"/>
<dbReference type="Pfam" id="PF01863">
    <property type="entry name" value="YgjP-like"/>
    <property type="match status" value="1"/>
</dbReference>
<dbReference type="CDD" id="cd07344">
    <property type="entry name" value="M48_yhfN_like"/>
    <property type="match status" value="1"/>
</dbReference>